<dbReference type="EMBL" id="JAHQIW010003751">
    <property type="protein sequence ID" value="KAJ1359976.1"/>
    <property type="molecule type" value="Genomic_DNA"/>
</dbReference>
<protein>
    <recommendedName>
        <fullName evidence="1">PiggyBac transposable element-derived protein domain-containing protein</fullName>
    </recommendedName>
</protein>
<gene>
    <name evidence="2" type="ORF">KIN20_018814</name>
</gene>
<sequence length="67" mass="7597">MLELVSKNCKDPLKPWRDVCIDESMVPIRGRIKFCQYAPCKTKVQKTDILKVVTQSVLKSLSSLLSS</sequence>
<keyword evidence="3" id="KW-1185">Reference proteome</keyword>
<evidence type="ECO:0000313" key="3">
    <source>
        <dbReference type="Proteomes" id="UP001196413"/>
    </source>
</evidence>
<organism evidence="2 3">
    <name type="scientific">Parelaphostrongylus tenuis</name>
    <name type="common">Meningeal worm</name>
    <dbReference type="NCBI Taxonomy" id="148309"/>
    <lineage>
        <taxon>Eukaryota</taxon>
        <taxon>Metazoa</taxon>
        <taxon>Ecdysozoa</taxon>
        <taxon>Nematoda</taxon>
        <taxon>Chromadorea</taxon>
        <taxon>Rhabditida</taxon>
        <taxon>Rhabditina</taxon>
        <taxon>Rhabditomorpha</taxon>
        <taxon>Strongyloidea</taxon>
        <taxon>Metastrongylidae</taxon>
        <taxon>Parelaphostrongylus</taxon>
    </lineage>
</organism>
<proteinExistence type="predicted"/>
<evidence type="ECO:0000313" key="2">
    <source>
        <dbReference type="EMBL" id="KAJ1359976.1"/>
    </source>
</evidence>
<accession>A0AAD5N1K0</accession>
<name>A0AAD5N1K0_PARTN</name>
<dbReference type="AlphaFoldDB" id="A0AAD5N1K0"/>
<feature type="domain" description="PiggyBac transposable element-derived protein" evidence="1">
    <location>
        <begin position="6"/>
        <end position="55"/>
    </location>
</feature>
<evidence type="ECO:0000259" key="1">
    <source>
        <dbReference type="Pfam" id="PF13843"/>
    </source>
</evidence>
<reference evidence="2" key="1">
    <citation type="submission" date="2021-06" db="EMBL/GenBank/DDBJ databases">
        <title>Parelaphostrongylus tenuis whole genome reference sequence.</title>
        <authorList>
            <person name="Garwood T.J."/>
            <person name="Larsen P.A."/>
            <person name="Fountain-Jones N.M."/>
            <person name="Garbe J.R."/>
            <person name="Macchietto M.G."/>
            <person name="Kania S.A."/>
            <person name="Gerhold R.W."/>
            <person name="Richards J.E."/>
            <person name="Wolf T.M."/>
        </authorList>
    </citation>
    <scope>NUCLEOTIDE SEQUENCE</scope>
    <source>
        <strain evidence="2">MNPRO001-30</strain>
        <tissue evidence="2">Meninges</tissue>
    </source>
</reference>
<comment type="caution">
    <text evidence="2">The sequence shown here is derived from an EMBL/GenBank/DDBJ whole genome shotgun (WGS) entry which is preliminary data.</text>
</comment>
<dbReference type="InterPro" id="IPR029526">
    <property type="entry name" value="PGBD"/>
</dbReference>
<dbReference type="Proteomes" id="UP001196413">
    <property type="component" value="Unassembled WGS sequence"/>
</dbReference>
<dbReference type="Pfam" id="PF13843">
    <property type="entry name" value="DDE_Tnp_1_7"/>
    <property type="match status" value="1"/>
</dbReference>